<dbReference type="EMBL" id="CAACXN010000020">
    <property type="protein sequence ID" value="VEW15326.1"/>
    <property type="molecule type" value="Genomic_DNA"/>
</dbReference>
<dbReference type="Proteomes" id="UP000386281">
    <property type="component" value="Unassembled WGS sequence"/>
</dbReference>
<gene>
    <name evidence="3" type="ORF">B8X04_14500</name>
    <name evidence="4" type="ORF">NCTC12391_03489</name>
</gene>
<evidence type="ECO:0000313" key="5">
    <source>
        <dbReference type="Proteomes" id="UP000216867"/>
    </source>
</evidence>
<feature type="transmembrane region" description="Helical" evidence="2">
    <location>
        <begin position="132"/>
        <end position="156"/>
    </location>
</feature>
<sequence>MAQAHPHPSATGESSSPSEKTGPPRESAADRREWRKMRRHIRPTTMWDVPLRLLIASVVLGLLTPLVDRGLAQVFSPYPDLDSGSVASLLGIISGAMVTLAGLAFAALTTAMSLGITTMSVRLAPLLQSDRVVQWALGSFVATFVYSLLIALSIALGEDSYKPWTGTVGAVLVTLACAVMFLAFVVRVCTLLNSGALLRRLARDGWKALRFSPDRFHTHAVAVSERSVPDGHLVRRRHYGSGGDALLAVNTPRLLDFEDAWGCTIELVPTVGTPVPVHTLLFRTSEALTSRQEAELEKAVAFGDIESPENGPFGAIRTISDIALKALSPAVNDPSRAVQALDQIEAILIRLSPMIDAQEKELASRPDASVLRDWMRSWAEYVAAATDEIRQFGTTSIQIQRRLRALFADLASICPASQHQALSERVAVLDRGTDRWWDDPLDRRLSTVADPEGIGGAERN</sequence>
<dbReference type="Pfam" id="PF10011">
    <property type="entry name" value="DUF2254"/>
    <property type="match status" value="1"/>
</dbReference>
<keyword evidence="2" id="KW-0812">Transmembrane</keyword>
<reference evidence="4 6" key="2">
    <citation type="submission" date="2019-02" db="EMBL/GenBank/DDBJ databases">
        <authorList>
            <consortium name="Pathogen Informatics"/>
        </authorList>
    </citation>
    <scope>NUCLEOTIDE SEQUENCE [LARGE SCALE GENOMIC DNA]</scope>
    <source>
        <strain evidence="4 6">3012STDY7078520</strain>
    </source>
</reference>
<evidence type="ECO:0000256" key="2">
    <source>
        <dbReference type="SAM" id="Phobius"/>
    </source>
</evidence>
<feature type="transmembrane region" description="Helical" evidence="2">
    <location>
        <begin position="168"/>
        <end position="193"/>
    </location>
</feature>
<feature type="transmembrane region" description="Helical" evidence="2">
    <location>
        <begin position="45"/>
        <end position="67"/>
    </location>
</feature>
<keyword evidence="2" id="KW-0472">Membrane</keyword>
<feature type="region of interest" description="Disordered" evidence="1">
    <location>
        <begin position="1"/>
        <end position="34"/>
    </location>
</feature>
<proteinExistence type="predicted"/>
<protein>
    <submittedName>
        <fullName evidence="4">Predicted membrane protein (DUF2254)</fullName>
    </submittedName>
</protein>
<feature type="transmembrane region" description="Helical" evidence="2">
    <location>
        <begin position="87"/>
        <end position="111"/>
    </location>
</feature>
<accession>A0A269Z901</accession>
<reference evidence="3 5" key="1">
    <citation type="submission" date="2017-04" db="EMBL/GenBank/DDBJ databases">
        <title>Kefir bacterial isolates.</title>
        <authorList>
            <person name="Kim Y."/>
            <person name="Blasche S."/>
            <person name="Patil K.R."/>
        </authorList>
    </citation>
    <scope>NUCLEOTIDE SEQUENCE [LARGE SCALE GENOMIC DNA]</scope>
    <source>
        <strain evidence="3 5">OG2</strain>
    </source>
</reference>
<evidence type="ECO:0000313" key="6">
    <source>
        <dbReference type="Proteomes" id="UP000386281"/>
    </source>
</evidence>
<dbReference type="AlphaFoldDB" id="A0A269Z901"/>
<evidence type="ECO:0000313" key="4">
    <source>
        <dbReference type="EMBL" id="VEW15326.1"/>
    </source>
</evidence>
<evidence type="ECO:0000313" key="3">
    <source>
        <dbReference type="EMBL" id="PAK94020.1"/>
    </source>
</evidence>
<dbReference type="InterPro" id="IPR018723">
    <property type="entry name" value="DUF2254_membrane"/>
</dbReference>
<dbReference type="EMBL" id="NCWY01000015">
    <property type="protein sequence ID" value="PAK94020.1"/>
    <property type="molecule type" value="Genomic_DNA"/>
</dbReference>
<name>A0A269Z901_9MICO</name>
<dbReference type="RefSeq" id="WP_095376654.1">
    <property type="nucleotide sequence ID" value="NZ_CAACXN010000020.1"/>
</dbReference>
<evidence type="ECO:0000256" key="1">
    <source>
        <dbReference type="SAM" id="MobiDB-lite"/>
    </source>
</evidence>
<keyword evidence="2" id="KW-1133">Transmembrane helix</keyword>
<organism evidence="3 5">
    <name type="scientific">Brevibacterium casei</name>
    <dbReference type="NCBI Taxonomy" id="33889"/>
    <lineage>
        <taxon>Bacteria</taxon>
        <taxon>Bacillati</taxon>
        <taxon>Actinomycetota</taxon>
        <taxon>Actinomycetes</taxon>
        <taxon>Micrococcales</taxon>
        <taxon>Brevibacteriaceae</taxon>
        <taxon>Brevibacterium</taxon>
    </lineage>
</organism>
<dbReference type="GeneID" id="99775386"/>
<dbReference type="Proteomes" id="UP000216867">
    <property type="component" value="Unassembled WGS sequence"/>
</dbReference>